<dbReference type="SUPFAM" id="SSF51430">
    <property type="entry name" value="NAD(P)-linked oxidoreductase"/>
    <property type="match status" value="1"/>
</dbReference>
<evidence type="ECO:0000313" key="2">
    <source>
        <dbReference type="EMBL" id="MDR6376832.1"/>
    </source>
</evidence>
<organism evidence="2 3">
    <name type="scientific">Paraburkholderia caledonica</name>
    <dbReference type="NCBI Taxonomy" id="134536"/>
    <lineage>
        <taxon>Bacteria</taxon>
        <taxon>Pseudomonadati</taxon>
        <taxon>Pseudomonadota</taxon>
        <taxon>Betaproteobacteria</taxon>
        <taxon>Burkholderiales</taxon>
        <taxon>Burkholderiaceae</taxon>
        <taxon>Paraburkholderia</taxon>
    </lineage>
</organism>
<keyword evidence="3" id="KW-1185">Reference proteome</keyword>
<dbReference type="Proteomes" id="UP001185254">
    <property type="component" value="Unassembled WGS sequence"/>
</dbReference>
<dbReference type="RefSeq" id="WP_310067015.1">
    <property type="nucleotide sequence ID" value="NZ_JAVDQN010000002.1"/>
</dbReference>
<reference evidence="2 3" key="1">
    <citation type="submission" date="2023-07" db="EMBL/GenBank/DDBJ databases">
        <title>Sorghum-associated microbial communities from plants grown in Nebraska, USA.</title>
        <authorList>
            <person name="Schachtman D."/>
        </authorList>
    </citation>
    <scope>NUCLEOTIDE SEQUENCE [LARGE SCALE GENOMIC DNA]</scope>
    <source>
        <strain evidence="2 3">DS1039</strain>
    </source>
</reference>
<sequence>MIERVPAVALARDVAVSKVVAGMWRVMRWGMSREGLARFIDECVALGVTSFDLADIYGGGAAQAFFGEALAARGGNNDDIQIITKAGIRLPSSSGGGARVKHYDSSAAHLRRSVDEALSVLGRERIDLFLLHRPDPLLDRDELAELAHRLVAQGKIGAFGVSNFSAREFDWLGARVPLASNQIEFSPFHTAPLDDGTLTAMNATDVVPMIWSPLGGGRLFDESNETGSRVREALQQIQRDRGLPDWIPLAYAWVFRLPSRPVVLTGTSRVDGIRDATLGAGIALTREEWFYVLEAARGHSVA</sequence>
<dbReference type="PANTHER" id="PTHR43364">
    <property type="entry name" value="NADH-SPECIFIC METHYLGLYOXAL REDUCTASE-RELATED"/>
    <property type="match status" value="1"/>
</dbReference>
<evidence type="ECO:0000313" key="3">
    <source>
        <dbReference type="Proteomes" id="UP001185254"/>
    </source>
</evidence>
<protein>
    <submittedName>
        <fullName evidence="2">Oxidoreductase</fullName>
    </submittedName>
</protein>
<dbReference type="InterPro" id="IPR036812">
    <property type="entry name" value="NAD(P)_OxRdtase_dom_sf"/>
</dbReference>
<dbReference type="EMBL" id="JAVDQN010000002">
    <property type="protein sequence ID" value="MDR6376832.1"/>
    <property type="molecule type" value="Genomic_DNA"/>
</dbReference>
<accession>A0ABU1L0U4</accession>
<gene>
    <name evidence="2" type="ORF">J2776_003532</name>
</gene>
<feature type="domain" description="NADP-dependent oxidoreductase" evidence="1">
    <location>
        <begin position="19"/>
        <end position="290"/>
    </location>
</feature>
<comment type="caution">
    <text evidence="2">The sequence shown here is derived from an EMBL/GenBank/DDBJ whole genome shotgun (WGS) entry which is preliminary data.</text>
</comment>
<dbReference type="PANTHER" id="PTHR43364:SF1">
    <property type="entry name" value="OXIDOREDUCTASE YDHF"/>
    <property type="match status" value="1"/>
</dbReference>
<dbReference type="Pfam" id="PF00248">
    <property type="entry name" value="Aldo_ket_red"/>
    <property type="match status" value="1"/>
</dbReference>
<evidence type="ECO:0000259" key="1">
    <source>
        <dbReference type="Pfam" id="PF00248"/>
    </source>
</evidence>
<dbReference type="InterPro" id="IPR050523">
    <property type="entry name" value="AKR_Detox_Biosynth"/>
</dbReference>
<proteinExistence type="predicted"/>
<name>A0ABU1L0U4_9BURK</name>
<dbReference type="InterPro" id="IPR023210">
    <property type="entry name" value="NADP_OxRdtase_dom"/>
</dbReference>
<dbReference type="Gene3D" id="3.20.20.100">
    <property type="entry name" value="NADP-dependent oxidoreductase domain"/>
    <property type="match status" value="1"/>
</dbReference>